<keyword evidence="1" id="KW-0472">Membrane</keyword>
<sequence>MLKIEEKKNLKKAVIYAFLTTLTIILFILFGLPTLAKFAALLTDLKSTSLAPEVADTIPPPPPKFNSLPSFTNQEKIEIKGSTEAGVVIYLFINREKNEILSNNQGEFSYTFYLKEGENTISALVRDSAANESVKTQDLKIILDKKPPILNITSPSEGSNFYGPKERQIVIKGETEEDSSVNINGRFVVVESDGSFAFATTLEQGENSFKIIAKDAADNKSESLLRISFTP</sequence>
<keyword evidence="1" id="KW-0812">Transmembrane</keyword>
<dbReference type="Proteomes" id="UP000176404">
    <property type="component" value="Unassembled WGS sequence"/>
</dbReference>
<feature type="transmembrane region" description="Helical" evidence="1">
    <location>
        <begin position="12"/>
        <end position="32"/>
    </location>
</feature>
<protein>
    <submittedName>
        <fullName evidence="2">Uncharacterized protein</fullName>
    </submittedName>
</protein>
<evidence type="ECO:0000313" key="2">
    <source>
        <dbReference type="EMBL" id="OGM59440.1"/>
    </source>
</evidence>
<dbReference type="Gene3D" id="2.60.40.10">
    <property type="entry name" value="Immunoglobulins"/>
    <property type="match status" value="2"/>
</dbReference>
<evidence type="ECO:0000256" key="1">
    <source>
        <dbReference type="SAM" id="Phobius"/>
    </source>
</evidence>
<comment type="caution">
    <text evidence="2">The sequence shown here is derived from an EMBL/GenBank/DDBJ whole genome shotgun (WGS) entry which is preliminary data.</text>
</comment>
<dbReference type="STRING" id="1802517.A2892_02205"/>
<keyword evidence="1" id="KW-1133">Transmembrane helix</keyword>
<name>A0A1F8B699_9BACT</name>
<proteinExistence type="predicted"/>
<dbReference type="InterPro" id="IPR013783">
    <property type="entry name" value="Ig-like_fold"/>
</dbReference>
<accession>A0A1F8B699</accession>
<dbReference type="AlphaFoldDB" id="A0A1F8B699"/>
<evidence type="ECO:0000313" key="3">
    <source>
        <dbReference type="Proteomes" id="UP000176404"/>
    </source>
</evidence>
<organism evidence="2 3">
    <name type="scientific">Candidatus Woesebacteria bacterium RIFCSPLOWO2_01_FULL_39_10b</name>
    <dbReference type="NCBI Taxonomy" id="1802517"/>
    <lineage>
        <taxon>Bacteria</taxon>
        <taxon>Candidatus Woeseibacteriota</taxon>
    </lineage>
</organism>
<dbReference type="Pfam" id="PF09136">
    <property type="entry name" value="Glucodextran_B"/>
    <property type="match status" value="1"/>
</dbReference>
<dbReference type="EMBL" id="MGHD01000019">
    <property type="protein sequence ID" value="OGM59440.1"/>
    <property type="molecule type" value="Genomic_DNA"/>
</dbReference>
<gene>
    <name evidence="2" type="ORF">A2892_02205</name>
</gene>
<reference evidence="2 3" key="1">
    <citation type="journal article" date="2016" name="Nat. Commun.">
        <title>Thousands of microbial genomes shed light on interconnected biogeochemical processes in an aquifer system.</title>
        <authorList>
            <person name="Anantharaman K."/>
            <person name="Brown C.T."/>
            <person name="Hug L.A."/>
            <person name="Sharon I."/>
            <person name="Castelle C.J."/>
            <person name="Probst A.J."/>
            <person name="Thomas B.C."/>
            <person name="Singh A."/>
            <person name="Wilkins M.J."/>
            <person name="Karaoz U."/>
            <person name="Brodie E.L."/>
            <person name="Williams K.H."/>
            <person name="Hubbard S.S."/>
            <person name="Banfield J.F."/>
        </authorList>
    </citation>
    <scope>NUCLEOTIDE SEQUENCE [LARGE SCALE GENOMIC DNA]</scope>
</reference>